<dbReference type="PROSITE" id="PS50893">
    <property type="entry name" value="ABC_TRANSPORTER_2"/>
    <property type="match status" value="2"/>
</dbReference>
<dbReference type="InterPro" id="IPR003593">
    <property type="entry name" value="AAA+_ATPase"/>
</dbReference>
<dbReference type="Proteomes" id="UP000248606">
    <property type="component" value="Unassembled WGS sequence"/>
</dbReference>
<keyword evidence="3 5" id="KW-0067">ATP-binding</keyword>
<dbReference type="PROSITE" id="PS00211">
    <property type="entry name" value="ABC_TRANSPORTER_1"/>
    <property type="match status" value="1"/>
</dbReference>
<feature type="domain" description="ABC transporter" evidence="4">
    <location>
        <begin position="352"/>
        <end position="560"/>
    </location>
</feature>
<dbReference type="PANTHER" id="PTHR19211">
    <property type="entry name" value="ATP-BINDING TRANSPORT PROTEIN-RELATED"/>
    <property type="match status" value="1"/>
</dbReference>
<accession>A0A2W5KF83</accession>
<feature type="domain" description="ABC transporter" evidence="4">
    <location>
        <begin position="4"/>
        <end position="260"/>
    </location>
</feature>
<dbReference type="InterPro" id="IPR050611">
    <property type="entry name" value="ABCF"/>
</dbReference>
<dbReference type="InterPro" id="IPR003439">
    <property type="entry name" value="ABC_transporter-like_ATP-bd"/>
</dbReference>
<dbReference type="SUPFAM" id="SSF52540">
    <property type="entry name" value="P-loop containing nucleoside triphosphate hydrolases"/>
    <property type="match status" value="2"/>
</dbReference>
<evidence type="ECO:0000313" key="5">
    <source>
        <dbReference type="EMBL" id="PZP88209.1"/>
    </source>
</evidence>
<protein>
    <submittedName>
        <fullName evidence="5">ABC transporter ATP-binding protein</fullName>
    </submittedName>
</protein>
<name>A0A2W5KF83_9ACTN</name>
<dbReference type="InterPro" id="IPR017871">
    <property type="entry name" value="ABC_transporter-like_CS"/>
</dbReference>
<dbReference type="RefSeq" id="WP_008598634.1">
    <property type="nucleotide sequence ID" value="NZ_QFOZ01000016.1"/>
</dbReference>
<dbReference type="Gene3D" id="3.40.50.300">
    <property type="entry name" value="P-loop containing nucleotide triphosphate hydrolases"/>
    <property type="match status" value="2"/>
</dbReference>
<dbReference type="GO" id="GO:0016887">
    <property type="term" value="F:ATP hydrolysis activity"/>
    <property type="evidence" value="ECO:0007669"/>
    <property type="project" value="InterPro"/>
</dbReference>
<dbReference type="PANTHER" id="PTHR19211:SF14">
    <property type="entry name" value="ATP-BINDING CASSETTE SUB-FAMILY F MEMBER 1"/>
    <property type="match status" value="1"/>
</dbReference>
<evidence type="ECO:0000256" key="1">
    <source>
        <dbReference type="ARBA" id="ARBA00022737"/>
    </source>
</evidence>
<gene>
    <name evidence="5" type="ORF">DI579_07140</name>
</gene>
<dbReference type="GO" id="GO:0005524">
    <property type="term" value="F:ATP binding"/>
    <property type="evidence" value="ECO:0007669"/>
    <property type="project" value="UniProtKB-KW"/>
</dbReference>
<dbReference type="Pfam" id="PF00005">
    <property type="entry name" value="ABC_tran"/>
    <property type="match status" value="2"/>
</dbReference>
<sequence>MSAIEVINLSFSFSAQPLLDNVSFSVGDSERAVLVGPNGSGKTTLLRLIRGELTPDRGHIAISDAGDAGSCRFPYVRDATGTVQDYLDDVLAGPWELLTRFDHVTKQLSAAQSSASLAKEYDHILTSLTLADVWSLEARIDEVLAGLGLGQLTGRGRQRALGSLSPGQAVRLELAGIIMVRPVTLVLDEPTNHLDDEAVGFLIQQITDWPGPVLMASHNRAFIEETATVIYDLDIAPWQALATAEGEAVSGVYRCTGAYSDYLGAKQHARMEHQKLHATQQSEKRAIRSHRRRSEDIARGGAKLAKAQGMARKFFSDRAEKTALRRTRNDDQRLHDLAEHEVRKPRNYQLKLNLPPVGSRGGLAVTARSAFIPGRLLPITFDLATGEHLILTGPNGAGKTTLLNWLASGKTTIDPRSEASGTISVSGRLAYVPQRLPRTGDSYFHPEHWKDGIRELGTGILHPSMWATPVGQLSDGNQRRAQIALAVAQKPEILVIDEPTNYLDLATLEELEDALRQWNGTLIIASHDRWLINHWQGTQIELCPTDPAPGSPNPLLLVKSRFEPW</sequence>
<dbReference type="SMART" id="SM00382">
    <property type="entry name" value="AAA"/>
    <property type="match status" value="2"/>
</dbReference>
<dbReference type="CDD" id="cd03221">
    <property type="entry name" value="ABCF_EF-3"/>
    <property type="match status" value="1"/>
</dbReference>
<reference evidence="5 6" key="1">
    <citation type="submission" date="2017-08" db="EMBL/GenBank/DDBJ databases">
        <title>Infants hospitalized years apart are colonized by the same room-sourced microbial strains.</title>
        <authorList>
            <person name="Brooks B."/>
            <person name="Olm M.R."/>
            <person name="Firek B.A."/>
            <person name="Baker R."/>
            <person name="Thomas B.C."/>
            <person name="Morowitz M.J."/>
            <person name="Banfield J.F."/>
        </authorList>
    </citation>
    <scope>NUCLEOTIDE SEQUENCE [LARGE SCALE GENOMIC DNA]</scope>
    <source>
        <strain evidence="5">S2_006_000_R1_57</strain>
    </source>
</reference>
<dbReference type="FunFam" id="3.40.50.300:FF:000011">
    <property type="entry name" value="Putative ABC transporter ATP-binding component"/>
    <property type="match status" value="1"/>
</dbReference>
<evidence type="ECO:0000256" key="2">
    <source>
        <dbReference type="ARBA" id="ARBA00022741"/>
    </source>
</evidence>
<comment type="caution">
    <text evidence="5">The sequence shown here is derived from an EMBL/GenBank/DDBJ whole genome shotgun (WGS) entry which is preliminary data.</text>
</comment>
<dbReference type="EMBL" id="QFOZ01000016">
    <property type="protein sequence ID" value="PZP88209.1"/>
    <property type="molecule type" value="Genomic_DNA"/>
</dbReference>
<proteinExistence type="predicted"/>
<keyword evidence="1" id="KW-0677">Repeat</keyword>
<dbReference type="InterPro" id="IPR027417">
    <property type="entry name" value="P-loop_NTPase"/>
</dbReference>
<keyword evidence="2" id="KW-0547">Nucleotide-binding</keyword>
<evidence type="ECO:0000256" key="3">
    <source>
        <dbReference type="ARBA" id="ARBA00022840"/>
    </source>
</evidence>
<organism evidence="5 6">
    <name type="scientific">Lawsonella clevelandensis</name>
    <dbReference type="NCBI Taxonomy" id="1528099"/>
    <lineage>
        <taxon>Bacteria</taxon>
        <taxon>Bacillati</taxon>
        <taxon>Actinomycetota</taxon>
        <taxon>Actinomycetes</taxon>
        <taxon>Mycobacteriales</taxon>
        <taxon>Lawsonellaceae</taxon>
        <taxon>Lawsonella</taxon>
    </lineage>
</organism>
<evidence type="ECO:0000313" key="6">
    <source>
        <dbReference type="Proteomes" id="UP000248606"/>
    </source>
</evidence>
<dbReference type="AlphaFoldDB" id="A0A2W5KF83"/>
<evidence type="ECO:0000259" key="4">
    <source>
        <dbReference type="PROSITE" id="PS50893"/>
    </source>
</evidence>